<accession>A0A5J4YMM8</accession>
<evidence type="ECO:0000256" key="4">
    <source>
        <dbReference type="ARBA" id="ARBA00022692"/>
    </source>
</evidence>
<evidence type="ECO:0000256" key="7">
    <source>
        <dbReference type="ARBA" id="ARBA00023136"/>
    </source>
</evidence>
<keyword evidence="4 8" id="KW-0812">Transmembrane</keyword>
<comment type="similarity">
    <text evidence="2 9">Belongs to the mitochondrial carrier (TC 2.A.29) family.</text>
</comment>
<keyword evidence="5" id="KW-0677">Repeat</keyword>
<sequence length="403" mass="45482">MGVADWYTHGSTHDGLRMLHVHMDMRLVCRCGSAPAKKWRVRVIAQDATAMRLAQKWMHTYEHFRIGPWPRIYRPLLLRAASPVERPLDAECPIADTARTASMPDPDSGKSYWREMFSQFAAGAFSGFAITVLFNPLDVIKTRIQVQSKRPEPGAPRTTMQVIAHLYRTEGGAGFYKGLNASLWALVPTWAVYWFSYERFKSTLGPNLGVESVHVNNMLAAVGAGTVTTFMTSPFWIVKTRMQVELALGENREYPTLFKSLRKIVSEESVWALYRGLVPSLLGLLHVGIQFPVYEEMKRWLAIQNPDSHFLNVMAASSCSKVIATVIAYPHEVLRSRLQASSSPMKGIRSDFSRMLVICKDIYCMFGPSGFYNGLFANLIRTIPATCLTFCTYEFARKYLAIP</sequence>
<keyword evidence="11" id="KW-1185">Reference proteome</keyword>
<evidence type="ECO:0000256" key="6">
    <source>
        <dbReference type="ARBA" id="ARBA00022989"/>
    </source>
</evidence>
<comment type="caution">
    <text evidence="10">The sequence shown here is derived from an EMBL/GenBank/DDBJ whole genome shotgun (WGS) entry which is preliminary data.</text>
</comment>
<dbReference type="OMA" id="WYTMIKE"/>
<name>A0A5J4YMM8_PORPP</name>
<dbReference type="InterPro" id="IPR044712">
    <property type="entry name" value="SLC25A32-like"/>
</dbReference>
<evidence type="ECO:0000256" key="5">
    <source>
        <dbReference type="ARBA" id="ARBA00022737"/>
    </source>
</evidence>
<feature type="repeat" description="Solcar" evidence="8">
    <location>
        <begin position="114"/>
        <end position="203"/>
    </location>
</feature>
<dbReference type="Gene3D" id="1.50.40.10">
    <property type="entry name" value="Mitochondrial carrier domain"/>
    <property type="match status" value="2"/>
</dbReference>
<dbReference type="Proteomes" id="UP000324585">
    <property type="component" value="Unassembled WGS sequence"/>
</dbReference>
<organism evidence="10 11">
    <name type="scientific">Porphyridium purpureum</name>
    <name type="common">Red alga</name>
    <name type="synonym">Porphyridium cruentum</name>
    <dbReference type="NCBI Taxonomy" id="35688"/>
    <lineage>
        <taxon>Eukaryota</taxon>
        <taxon>Rhodophyta</taxon>
        <taxon>Bangiophyceae</taxon>
        <taxon>Porphyridiales</taxon>
        <taxon>Porphyridiaceae</taxon>
        <taxon>Porphyridium</taxon>
    </lineage>
</organism>
<dbReference type="InterPro" id="IPR023395">
    <property type="entry name" value="MCP_dom_sf"/>
</dbReference>
<protein>
    <submittedName>
        <fullName evidence="10">Mitochondrial nicotinamide adenine dinucleotide transporter 1</fullName>
    </submittedName>
</protein>
<dbReference type="PROSITE" id="PS50920">
    <property type="entry name" value="SOLCAR"/>
    <property type="match status" value="3"/>
</dbReference>
<dbReference type="GO" id="GO:0006862">
    <property type="term" value="P:nucleotide transport"/>
    <property type="evidence" value="ECO:0007669"/>
    <property type="project" value="InterPro"/>
</dbReference>
<reference evidence="11" key="1">
    <citation type="journal article" date="2019" name="Nat. Commun.">
        <title>Expansion of phycobilisome linker gene families in mesophilic red algae.</title>
        <authorList>
            <person name="Lee J."/>
            <person name="Kim D."/>
            <person name="Bhattacharya D."/>
            <person name="Yoon H.S."/>
        </authorList>
    </citation>
    <scope>NUCLEOTIDE SEQUENCE [LARGE SCALE GENOMIC DNA]</scope>
    <source>
        <strain evidence="11">CCMP 1328</strain>
    </source>
</reference>
<evidence type="ECO:0000313" key="10">
    <source>
        <dbReference type="EMBL" id="KAA8492751.1"/>
    </source>
</evidence>
<dbReference type="GO" id="GO:0016020">
    <property type="term" value="C:membrane"/>
    <property type="evidence" value="ECO:0007669"/>
    <property type="project" value="UniProtKB-SubCell"/>
</dbReference>
<evidence type="ECO:0000256" key="3">
    <source>
        <dbReference type="ARBA" id="ARBA00022448"/>
    </source>
</evidence>
<keyword evidence="3 9" id="KW-0813">Transport</keyword>
<dbReference type="InterPro" id="IPR018108">
    <property type="entry name" value="MCP_transmembrane"/>
</dbReference>
<dbReference type="EMBL" id="VRMN01000008">
    <property type="protein sequence ID" value="KAA8492751.1"/>
    <property type="molecule type" value="Genomic_DNA"/>
</dbReference>
<dbReference type="PANTHER" id="PTHR45683">
    <property type="entry name" value="MITOCHONDRIAL NICOTINAMIDE ADENINE DINUCLEOTIDE TRANSPORTER 1-RELATED-RELATED"/>
    <property type="match status" value="1"/>
</dbReference>
<dbReference type="OrthoDB" id="10266426at2759"/>
<comment type="subcellular location">
    <subcellularLocation>
        <location evidence="1">Membrane</location>
        <topology evidence="1">Multi-pass membrane protein</topology>
    </subcellularLocation>
</comment>
<evidence type="ECO:0000256" key="9">
    <source>
        <dbReference type="RuleBase" id="RU000488"/>
    </source>
</evidence>
<evidence type="ECO:0000256" key="1">
    <source>
        <dbReference type="ARBA" id="ARBA00004141"/>
    </source>
</evidence>
<keyword evidence="7 8" id="KW-0472">Membrane</keyword>
<dbReference type="GO" id="GO:0055085">
    <property type="term" value="P:transmembrane transport"/>
    <property type="evidence" value="ECO:0007669"/>
    <property type="project" value="InterPro"/>
</dbReference>
<feature type="repeat" description="Solcar" evidence="8">
    <location>
        <begin position="308"/>
        <end position="399"/>
    </location>
</feature>
<dbReference type="AlphaFoldDB" id="A0A5J4YMM8"/>
<proteinExistence type="inferred from homology"/>
<gene>
    <name evidence="10" type="ORF">FVE85_9023</name>
</gene>
<feature type="repeat" description="Solcar" evidence="8">
    <location>
        <begin position="212"/>
        <end position="300"/>
    </location>
</feature>
<evidence type="ECO:0000313" key="11">
    <source>
        <dbReference type="Proteomes" id="UP000324585"/>
    </source>
</evidence>
<dbReference type="Pfam" id="PF00153">
    <property type="entry name" value="Mito_carr"/>
    <property type="match status" value="3"/>
</dbReference>
<dbReference type="SUPFAM" id="SSF103506">
    <property type="entry name" value="Mitochondrial carrier"/>
    <property type="match status" value="1"/>
</dbReference>
<keyword evidence="6" id="KW-1133">Transmembrane helix</keyword>
<evidence type="ECO:0000256" key="8">
    <source>
        <dbReference type="PROSITE-ProRule" id="PRU00282"/>
    </source>
</evidence>
<evidence type="ECO:0000256" key="2">
    <source>
        <dbReference type="ARBA" id="ARBA00006375"/>
    </source>
</evidence>